<name>A0A8T0TBJ2_PANVG</name>
<feature type="region of interest" description="Disordered" evidence="1">
    <location>
        <begin position="62"/>
        <end position="111"/>
    </location>
</feature>
<sequence length="739" mass="79978">MTSSLKFKIQRPRSSPAHRPPPDEELAGELHASDCIHSSNAPLRSEALFSASAGAPIPHEIWKARSSTGPPPHQEFGSTAAHSSPNTAAPQTLHSTRELSGNPVESAPNGSLIGPTPLAIVSAPSHPGTARPYLRALLSSAAAPIKTADGSKLRRARSLPSFHNQCFRCLATDHHVEACRDPVRCRQCLRYGHRSGACSMVGQSAFWARIAQRAAFTSSDDSPSPPRPRAPVPLVRSRLGPRRSGALRRSTVGPQARELSLLLPPPSPNVAPSPVTSTIHHPCPHRARHAATPFFPVRPAPPAGDDSADGHDFAEVHMPAVDMEPCRRLAYAFVEPECADPGLFIRTALEQRGGDPPVRLAASSYGSMMVVFRHLFFREETLRRGPLQLSGHILRLVCHEEADFRFVCRYRRLAVLAATNFPPEHWTRERITRAFHVYGQVCCVDKECLETVGDHPPDCYYGADIADYSAVRVLVLLDNERIVKPFLVVRNLDGGLAGIARVRVVKFWAHPDGAPLPNEHDFSDWGDDDGDAAMPGRATAERFDPLGRTFAQCGRSGPTRAGRRGAFPQHPGTCRALGPLLFPSVPLWTLVAGAMSALGRTLSLAGVPQLVIRDLPTPVWPATPPPPVRLATPSPPPSPPLREIGEAHHSPSGAPSLEDILLEEEHKSPFYVDATSKVTRVKAAQLDLTQASARMKEALTCSGILQRPAPPKITSTKLRCLARVCGIPDLPDEEVGEVA</sequence>
<feature type="compositionally biased region" description="Pro residues" evidence="1">
    <location>
        <begin position="623"/>
        <end position="640"/>
    </location>
</feature>
<proteinExistence type="predicted"/>
<feature type="region of interest" description="Disordered" evidence="1">
    <location>
        <begin position="623"/>
        <end position="655"/>
    </location>
</feature>
<feature type="region of interest" description="Disordered" evidence="1">
    <location>
        <begin position="1"/>
        <end position="33"/>
    </location>
</feature>
<comment type="caution">
    <text evidence="2">The sequence shown here is derived from an EMBL/GenBank/DDBJ whole genome shotgun (WGS) entry which is preliminary data.</text>
</comment>
<feature type="compositionally biased region" description="Polar residues" evidence="1">
    <location>
        <begin position="76"/>
        <end position="94"/>
    </location>
</feature>
<dbReference type="Proteomes" id="UP000823388">
    <property type="component" value="Chromosome 4N"/>
</dbReference>
<reference evidence="2" key="1">
    <citation type="submission" date="2020-05" db="EMBL/GenBank/DDBJ databases">
        <title>WGS assembly of Panicum virgatum.</title>
        <authorList>
            <person name="Lovell J.T."/>
            <person name="Jenkins J."/>
            <person name="Shu S."/>
            <person name="Juenger T.E."/>
            <person name="Schmutz J."/>
        </authorList>
    </citation>
    <scope>NUCLEOTIDE SEQUENCE</scope>
    <source>
        <strain evidence="2">AP13</strain>
    </source>
</reference>
<accession>A0A8T0TBJ2</accession>
<evidence type="ECO:0000256" key="1">
    <source>
        <dbReference type="SAM" id="MobiDB-lite"/>
    </source>
</evidence>
<evidence type="ECO:0000313" key="3">
    <source>
        <dbReference type="Proteomes" id="UP000823388"/>
    </source>
</evidence>
<dbReference type="AlphaFoldDB" id="A0A8T0TBJ2"/>
<dbReference type="PANTHER" id="PTHR34303:SF8">
    <property type="entry name" value="OS09G0372600 PROTEIN"/>
    <property type="match status" value="1"/>
</dbReference>
<keyword evidence="3" id="KW-1185">Reference proteome</keyword>
<evidence type="ECO:0000313" key="2">
    <source>
        <dbReference type="EMBL" id="KAG2606605.1"/>
    </source>
</evidence>
<protein>
    <submittedName>
        <fullName evidence="2">Uncharacterized protein</fullName>
    </submittedName>
</protein>
<dbReference type="EMBL" id="CM029044">
    <property type="protein sequence ID" value="KAG2606605.1"/>
    <property type="molecule type" value="Genomic_DNA"/>
</dbReference>
<organism evidence="2 3">
    <name type="scientific">Panicum virgatum</name>
    <name type="common">Blackwell switchgrass</name>
    <dbReference type="NCBI Taxonomy" id="38727"/>
    <lineage>
        <taxon>Eukaryota</taxon>
        <taxon>Viridiplantae</taxon>
        <taxon>Streptophyta</taxon>
        <taxon>Embryophyta</taxon>
        <taxon>Tracheophyta</taxon>
        <taxon>Spermatophyta</taxon>
        <taxon>Magnoliopsida</taxon>
        <taxon>Liliopsida</taxon>
        <taxon>Poales</taxon>
        <taxon>Poaceae</taxon>
        <taxon>PACMAD clade</taxon>
        <taxon>Panicoideae</taxon>
        <taxon>Panicodae</taxon>
        <taxon>Paniceae</taxon>
        <taxon>Panicinae</taxon>
        <taxon>Panicum</taxon>
        <taxon>Panicum sect. Hiantes</taxon>
    </lineage>
</organism>
<dbReference type="PANTHER" id="PTHR34303">
    <property type="entry name" value="OS01G0890400 PROTEIN-RELATED"/>
    <property type="match status" value="1"/>
</dbReference>
<feature type="region of interest" description="Disordered" evidence="1">
    <location>
        <begin position="216"/>
        <end position="277"/>
    </location>
</feature>
<gene>
    <name evidence="2" type="ORF">PVAP13_4NG061865</name>
</gene>